<organism evidence="3 4">
    <name type="scientific">candidate division LCP-89 bacterium B3_LCP</name>
    <dbReference type="NCBI Taxonomy" id="2012998"/>
    <lineage>
        <taxon>Bacteria</taxon>
        <taxon>Pseudomonadati</taxon>
        <taxon>Bacteria division LCP-89</taxon>
    </lineage>
</organism>
<proteinExistence type="predicted"/>
<evidence type="ECO:0000256" key="1">
    <source>
        <dbReference type="ARBA" id="ARBA00023125"/>
    </source>
</evidence>
<dbReference type="Gene3D" id="1.10.260.40">
    <property type="entry name" value="lambda repressor-like DNA-binding domains"/>
    <property type="match status" value="1"/>
</dbReference>
<dbReference type="PANTHER" id="PTHR46797:SF1">
    <property type="entry name" value="METHYLPHOSPHONATE SYNTHASE"/>
    <property type="match status" value="1"/>
</dbReference>
<dbReference type="Pfam" id="PF01381">
    <property type="entry name" value="HTH_3"/>
    <property type="match status" value="1"/>
</dbReference>
<evidence type="ECO:0000313" key="4">
    <source>
        <dbReference type="Proteomes" id="UP000319619"/>
    </source>
</evidence>
<dbReference type="PROSITE" id="PS50943">
    <property type="entry name" value="HTH_CROC1"/>
    <property type="match status" value="1"/>
</dbReference>
<dbReference type="InterPro" id="IPR050807">
    <property type="entry name" value="TransReg_Diox_bact_type"/>
</dbReference>
<dbReference type="SMART" id="SM00530">
    <property type="entry name" value="HTH_XRE"/>
    <property type="match status" value="1"/>
</dbReference>
<feature type="domain" description="HTH cro/C1-type" evidence="2">
    <location>
        <begin position="7"/>
        <end position="61"/>
    </location>
</feature>
<dbReference type="InterPro" id="IPR010982">
    <property type="entry name" value="Lambda_DNA-bd_dom_sf"/>
</dbReference>
<dbReference type="PANTHER" id="PTHR46797">
    <property type="entry name" value="HTH-TYPE TRANSCRIPTIONAL REGULATOR"/>
    <property type="match status" value="1"/>
</dbReference>
<protein>
    <recommendedName>
        <fullName evidence="2">HTH cro/C1-type domain-containing protein</fullName>
    </recommendedName>
</protein>
<evidence type="ECO:0000259" key="2">
    <source>
        <dbReference type="PROSITE" id="PS50943"/>
    </source>
</evidence>
<name>A0A532V1E0_UNCL8</name>
<keyword evidence="1" id="KW-0238">DNA-binding</keyword>
<gene>
    <name evidence="3" type="ORF">CEE37_05045</name>
</gene>
<dbReference type="CDD" id="cd00093">
    <property type="entry name" value="HTH_XRE"/>
    <property type="match status" value="1"/>
</dbReference>
<accession>A0A532V1E0</accession>
<dbReference type="GO" id="GO:0003700">
    <property type="term" value="F:DNA-binding transcription factor activity"/>
    <property type="evidence" value="ECO:0007669"/>
    <property type="project" value="TreeGrafter"/>
</dbReference>
<dbReference type="SUPFAM" id="SSF47413">
    <property type="entry name" value="lambda repressor-like DNA-binding domains"/>
    <property type="match status" value="1"/>
</dbReference>
<dbReference type="EMBL" id="NJBN01000003">
    <property type="protein sequence ID" value="TKJ41034.1"/>
    <property type="molecule type" value="Genomic_DNA"/>
</dbReference>
<dbReference type="GO" id="GO:0003677">
    <property type="term" value="F:DNA binding"/>
    <property type="evidence" value="ECO:0007669"/>
    <property type="project" value="UniProtKB-KW"/>
</dbReference>
<comment type="caution">
    <text evidence="3">The sequence shown here is derived from an EMBL/GenBank/DDBJ whole genome shotgun (WGS) entry which is preliminary data.</text>
</comment>
<evidence type="ECO:0000313" key="3">
    <source>
        <dbReference type="EMBL" id="TKJ41034.1"/>
    </source>
</evidence>
<dbReference type="AlphaFoldDB" id="A0A532V1E0"/>
<dbReference type="Proteomes" id="UP000319619">
    <property type="component" value="Unassembled WGS sequence"/>
</dbReference>
<dbReference type="GO" id="GO:0005829">
    <property type="term" value="C:cytosol"/>
    <property type="evidence" value="ECO:0007669"/>
    <property type="project" value="TreeGrafter"/>
</dbReference>
<dbReference type="InterPro" id="IPR001387">
    <property type="entry name" value="Cro/C1-type_HTH"/>
</dbReference>
<reference evidence="3 4" key="1">
    <citation type="submission" date="2017-06" db="EMBL/GenBank/DDBJ databases">
        <title>Novel microbial phyla capable of carbon fixation and sulfur reduction in deep-sea sediments.</title>
        <authorList>
            <person name="Huang J."/>
            <person name="Baker B."/>
            <person name="Wang Y."/>
        </authorList>
    </citation>
    <scope>NUCLEOTIDE SEQUENCE [LARGE SCALE GENOMIC DNA]</scope>
    <source>
        <strain evidence="3">B3_LCP</strain>
    </source>
</reference>
<sequence length="155" mass="17486">MNIGPHIRQARVKAQLSQEELAASASINRTYLSQLENGHSSPTLEVLNRIAHALGMDPASLIPETTAAREPDPYYEVTADSVMYPGLQAMLDDERTRLLMKPTPEEIELLKSIRFLDRFKPSKQFFVEALFEYRRNSGENRGEEKANSGDEGEFS</sequence>